<accession>G2FBJ3</accession>
<comment type="caution">
    <text evidence="1">The sequence shown here is derived from an EMBL/GenBank/DDBJ whole genome shotgun (WGS) entry which is preliminary data.</text>
</comment>
<dbReference type="EMBL" id="AFZB01000002">
    <property type="protein sequence ID" value="EGW55674.1"/>
    <property type="molecule type" value="Genomic_DNA"/>
</dbReference>
<keyword evidence="2" id="KW-1185">Reference proteome</keyword>
<gene>
    <name evidence="1" type="ORF">TevJSym_ab00260</name>
</gene>
<dbReference type="Proteomes" id="UP000005167">
    <property type="component" value="Unassembled WGS sequence"/>
</dbReference>
<dbReference type="PATRIC" id="fig|1049564.3.peg.277"/>
<name>G2FBJ3_9GAMM</name>
<reference evidence="1 2" key="1">
    <citation type="journal article" date="2011" name="ISME J.">
        <title>The endosymbionts of the deep-sea tubeworms Riftia pachyptila and Tevnia jerichonana share an identical physiology as revealed by proteogenomic analyses.</title>
        <authorList>
            <person name="Gardebrecht A."/>
            <person name="Markert S."/>
            <person name="Felbeck H."/>
            <person name="Thuermer A."/>
            <person name="Albrecht D."/>
            <person name="Wollherr A."/>
            <person name="Kabisch J."/>
            <person name="Lehmann R."/>
            <person name="Daniel R."/>
            <person name="Liesegang H."/>
            <person name="Hecker M."/>
            <person name="Sievert S.M."/>
            <person name="Schweder T."/>
        </authorList>
    </citation>
    <scope>NUCLEOTIDE SEQUENCE [LARGE SCALE GENOMIC DNA]</scope>
</reference>
<evidence type="ECO:0000313" key="1">
    <source>
        <dbReference type="EMBL" id="EGW55674.1"/>
    </source>
</evidence>
<organism evidence="1 2">
    <name type="scientific">endosymbiont of Tevnia jerichonana</name>
    <name type="common">vent Tica</name>
    <dbReference type="NCBI Taxonomy" id="1049564"/>
    <lineage>
        <taxon>Bacteria</taxon>
        <taxon>Pseudomonadati</taxon>
        <taxon>Pseudomonadota</taxon>
        <taxon>Gammaproteobacteria</taxon>
        <taxon>sulfur-oxidizing symbionts</taxon>
    </lineage>
</organism>
<sequence length="47" mass="5331">MPVWANSPAATTAPSEKIEPELINGYRFRPLPGNRTRRQAVIPLYNH</sequence>
<protein>
    <submittedName>
        <fullName evidence="1">Uncharacterized protein</fullName>
    </submittedName>
</protein>
<evidence type="ECO:0000313" key="2">
    <source>
        <dbReference type="Proteomes" id="UP000005167"/>
    </source>
</evidence>
<proteinExistence type="predicted"/>
<dbReference type="AlphaFoldDB" id="G2FBJ3"/>